<dbReference type="Gene3D" id="2.60.11.10">
    <property type="entry name" value="Cytochrome c oxidase, subunit Vb"/>
    <property type="match status" value="1"/>
</dbReference>
<dbReference type="Proteomes" id="UP000288805">
    <property type="component" value="Unassembled WGS sequence"/>
</dbReference>
<dbReference type="InterPro" id="IPR036972">
    <property type="entry name" value="Cyt_c_oxidase_su5b_sf"/>
</dbReference>
<dbReference type="PANTHER" id="PTHR10122:SF0">
    <property type="entry name" value="CYTOCHROME C OXIDASE SUBUNIT 5B, ISOFORM A-RELATED"/>
    <property type="match status" value="1"/>
</dbReference>
<dbReference type="OrthoDB" id="10249250at2759"/>
<protein>
    <submittedName>
        <fullName evidence="3">Cytochrome c oxidase subunit 5b-2, mitochondrial</fullName>
    </submittedName>
</protein>
<dbReference type="GO" id="GO:0045277">
    <property type="term" value="C:respiratory chain complex IV"/>
    <property type="evidence" value="ECO:0007669"/>
    <property type="project" value="InterPro"/>
</dbReference>
<dbReference type="EMBL" id="QGNW01000774">
    <property type="protein sequence ID" value="RVW62415.1"/>
    <property type="molecule type" value="Genomic_DNA"/>
</dbReference>
<dbReference type="GO" id="GO:0006123">
    <property type="term" value="P:mitochondrial electron transport, cytochrome c to oxygen"/>
    <property type="evidence" value="ECO:0007669"/>
    <property type="project" value="InterPro"/>
</dbReference>
<dbReference type="GO" id="GO:0046872">
    <property type="term" value="F:metal ion binding"/>
    <property type="evidence" value="ECO:0007669"/>
    <property type="project" value="UniProtKB-KW"/>
</dbReference>
<name>A0A438FR43_VITVI</name>
<proteinExistence type="predicted"/>
<reference evidence="3 4" key="1">
    <citation type="journal article" date="2018" name="PLoS Genet.">
        <title>Population sequencing reveals clonal diversity and ancestral inbreeding in the grapevine cultivar Chardonnay.</title>
        <authorList>
            <person name="Roach M.J."/>
            <person name="Johnson D.L."/>
            <person name="Bohlmann J."/>
            <person name="van Vuuren H.J."/>
            <person name="Jones S.J."/>
            <person name="Pretorius I.S."/>
            <person name="Schmidt S.A."/>
            <person name="Borneman A.R."/>
        </authorList>
    </citation>
    <scope>NUCLEOTIDE SEQUENCE [LARGE SCALE GENOMIC DNA]</scope>
    <source>
        <strain evidence="4">cv. Chardonnay</strain>
        <tissue evidence="3">Leaf</tissue>
    </source>
</reference>
<keyword evidence="2" id="KW-0862">Zinc</keyword>
<dbReference type="GO" id="GO:0005740">
    <property type="term" value="C:mitochondrial envelope"/>
    <property type="evidence" value="ECO:0007669"/>
    <property type="project" value="InterPro"/>
</dbReference>
<accession>A0A438FR43</accession>
<organism evidence="3 4">
    <name type="scientific">Vitis vinifera</name>
    <name type="common">Grape</name>
    <dbReference type="NCBI Taxonomy" id="29760"/>
    <lineage>
        <taxon>Eukaryota</taxon>
        <taxon>Viridiplantae</taxon>
        <taxon>Streptophyta</taxon>
        <taxon>Embryophyta</taxon>
        <taxon>Tracheophyta</taxon>
        <taxon>Spermatophyta</taxon>
        <taxon>Magnoliopsida</taxon>
        <taxon>eudicotyledons</taxon>
        <taxon>Gunneridae</taxon>
        <taxon>Pentapetalae</taxon>
        <taxon>rosids</taxon>
        <taxon>Vitales</taxon>
        <taxon>Vitaceae</taxon>
        <taxon>Viteae</taxon>
        <taxon>Vitis</taxon>
    </lineage>
</organism>
<keyword evidence="1" id="KW-0479">Metal-binding</keyword>
<dbReference type="InterPro" id="IPR002124">
    <property type="entry name" value="Cyt_c_oxidase_su5b"/>
</dbReference>
<sequence length="140" mass="15543">MWRGRLSAQLQTLARSRSAANLTRLVTGDINRSFISPSPAPFRRTASLFSRQFSAESADNAVSKEKKRVEDVMPIATGHEREELEAALDGRDILDADHPVGPFGTKVSIICIFRIQPIALTDSRSKSNLLLLILNVWLNI</sequence>
<evidence type="ECO:0000256" key="1">
    <source>
        <dbReference type="ARBA" id="ARBA00022723"/>
    </source>
</evidence>
<evidence type="ECO:0000256" key="2">
    <source>
        <dbReference type="ARBA" id="ARBA00022833"/>
    </source>
</evidence>
<comment type="caution">
    <text evidence="3">The sequence shown here is derived from an EMBL/GenBank/DDBJ whole genome shotgun (WGS) entry which is preliminary data.</text>
</comment>
<dbReference type="AlphaFoldDB" id="A0A438FR43"/>
<evidence type="ECO:0000313" key="4">
    <source>
        <dbReference type="Proteomes" id="UP000288805"/>
    </source>
</evidence>
<dbReference type="PANTHER" id="PTHR10122">
    <property type="entry name" value="CYTOCHROME C OXIDASE SUBUNIT 5B, MITOCHONDRIAL"/>
    <property type="match status" value="1"/>
</dbReference>
<evidence type="ECO:0000313" key="3">
    <source>
        <dbReference type="EMBL" id="RVW62415.1"/>
    </source>
</evidence>
<dbReference type="SUPFAM" id="SSF57802">
    <property type="entry name" value="Rubredoxin-like"/>
    <property type="match status" value="1"/>
</dbReference>
<gene>
    <name evidence="3" type="primary">COX5B-2_1</name>
    <name evidence="3" type="ORF">CK203_061921</name>
</gene>